<organism evidence="2 3">
    <name type="scientific">Urechidicola vernalis</name>
    <dbReference type="NCBI Taxonomy" id="3075600"/>
    <lineage>
        <taxon>Bacteria</taxon>
        <taxon>Pseudomonadati</taxon>
        <taxon>Bacteroidota</taxon>
        <taxon>Flavobacteriia</taxon>
        <taxon>Flavobacteriales</taxon>
        <taxon>Flavobacteriaceae</taxon>
        <taxon>Urechidicola</taxon>
    </lineage>
</organism>
<dbReference type="Proteomes" id="UP001252186">
    <property type="component" value="Unassembled WGS sequence"/>
</dbReference>
<feature type="transmembrane region" description="Helical" evidence="1">
    <location>
        <begin position="54"/>
        <end position="81"/>
    </location>
</feature>
<keyword evidence="1" id="KW-0812">Transmembrane</keyword>
<dbReference type="RefSeq" id="WP_311592757.1">
    <property type="nucleotide sequence ID" value="NZ_JAVRHV010000002.1"/>
</dbReference>
<dbReference type="EMBL" id="JAVRHV010000002">
    <property type="protein sequence ID" value="MDT0552818.1"/>
    <property type="molecule type" value="Genomic_DNA"/>
</dbReference>
<feature type="transmembrane region" description="Helical" evidence="1">
    <location>
        <begin position="16"/>
        <end position="38"/>
    </location>
</feature>
<proteinExistence type="predicted"/>
<evidence type="ECO:0008006" key="4">
    <source>
        <dbReference type="Google" id="ProtNLM"/>
    </source>
</evidence>
<keyword evidence="3" id="KW-1185">Reference proteome</keyword>
<gene>
    <name evidence="2" type="ORF">RM519_06140</name>
</gene>
<accession>A0ABU2Y3N6</accession>
<sequence>MENLSHQEKVMSFKEWALTIFIASLPLIGLIMVLVWAFDSNTNIHKKNWAKGNLLIMVLGFVLVFFFLFVFGGMALLAGLANN</sequence>
<evidence type="ECO:0000256" key="1">
    <source>
        <dbReference type="SAM" id="Phobius"/>
    </source>
</evidence>
<evidence type="ECO:0000313" key="2">
    <source>
        <dbReference type="EMBL" id="MDT0552818.1"/>
    </source>
</evidence>
<name>A0ABU2Y3N6_9FLAO</name>
<keyword evidence="1" id="KW-1133">Transmembrane helix</keyword>
<comment type="caution">
    <text evidence="2">The sequence shown here is derived from an EMBL/GenBank/DDBJ whole genome shotgun (WGS) entry which is preliminary data.</text>
</comment>
<reference evidence="2 3" key="1">
    <citation type="submission" date="2023-09" db="EMBL/GenBank/DDBJ databases">
        <authorList>
            <person name="Rey-Velasco X."/>
        </authorList>
    </citation>
    <scope>NUCLEOTIDE SEQUENCE [LARGE SCALE GENOMIC DNA]</scope>
    <source>
        <strain evidence="2 3">P050</strain>
    </source>
</reference>
<protein>
    <recommendedName>
        <fullName evidence="4">Cardiolipin synthase N-terminal domain-containing protein</fullName>
    </recommendedName>
</protein>
<keyword evidence="1" id="KW-0472">Membrane</keyword>
<evidence type="ECO:0000313" key="3">
    <source>
        <dbReference type="Proteomes" id="UP001252186"/>
    </source>
</evidence>